<evidence type="ECO:0000313" key="1">
    <source>
        <dbReference type="EMBL" id="KAK7287529.1"/>
    </source>
</evidence>
<proteinExistence type="predicted"/>
<gene>
    <name evidence="1" type="ORF">RIF29_00810</name>
</gene>
<evidence type="ECO:0000313" key="2">
    <source>
        <dbReference type="Proteomes" id="UP001372338"/>
    </source>
</evidence>
<dbReference type="AlphaFoldDB" id="A0AAN9IY11"/>
<comment type="caution">
    <text evidence="1">The sequence shown here is derived from an EMBL/GenBank/DDBJ whole genome shotgun (WGS) entry which is preliminary data.</text>
</comment>
<keyword evidence="2" id="KW-1185">Reference proteome</keyword>
<organism evidence="1 2">
    <name type="scientific">Crotalaria pallida</name>
    <name type="common">Smooth rattlebox</name>
    <name type="synonym">Crotalaria striata</name>
    <dbReference type="NCBI Taxonomy" id="3830"/>
    <lineage>
        <taxon>Eukaryota</taxon>
        <taxon>Viridiplantae</taxon>
        <taxon>Streptophyta</taxon>
        <taxon>Embryophyta</taxon>
        <taxon>Tracheophyta</taxon>
        <taxon>Spermatophyta</taxon>
        <taxon>Magnoliopsida</taxon>
        <taxon>eudicotyledons</taxon>
        <taxon>Gunneridae</taxon>
        <taxon>Pentapetalae</taxon>
        <taxon>rosids</taxon>
        <taxon>fabids</taxon>
        <taxon>Fabales</taxon>
        <taxon>Fabaceae</taxon>
        <taxon>Papilionoideae</taxon>
        <taxon>50 kb inversion clade</taxon>
        <taxon>genistoids sensu lato</taxon>
        <taxon>core genistoids</taxon>
        <taxon>Crotalarieae</taxon>
        <taxon>Crotalaria</taxon>
    </lineage>
</organism>
<dbReference type="Proteomes" id="UP001372338">
    <property type="component" value="Unassembled WGS sequence"/>
</dbReference>
<reference evidence="1 2" key="1">
    <citation type="submission" date="2024-01" db="EMBL/GenBank/DDBJ databases">
        <title>The genomes of 5 underutilized Papilionoideae crops provide insights into root nodulation and disease resistanc.</title>
        <authorList>
            <person name="Yuan L."/>
        </authorList>
    </citation>
    <scope>NUCLEOTIDE SEQUENCE [LARGE SCALE GENOMIC DNA]</scope>
    <source>
        <strain evidence="1">ZHUSHIDOU_FW_LH</strain>
        <tissue evidence="1">Leaf</tissue>
    </source>
</reference>
<sequence>MSTNSQVQSILPDKMDVQEDMTLTKRGRDIYEDVPIRTSLEDSMKGYQHKPEHDRSHTMYKNDIVEKEGASETPSGFFPHASTEKRMDNISKGKGKMLQTDVELSILDTNMLISLLLPLVQCAPNGEGFEEGMHLSPNLFSSVEACNKKGTNESKNWLHFSLPEGSSKPQLIRKDNKPNSLRASSHITNSLSRIQKGVYLEDTHDDIPKEMVELMARTQIKRSMADAENKSTSFLDKFMQMEKHLASDNRTHGFIIREFNVYPRSGNATNSFYPYGGYQTQIKQYSMKNSVSLWV</sequence>
<protein>
    <submittedName>
        <fullName evidence="1">Uncharacterized protein</fullName>
    </submittedName>
</protein>
<accession>A0AAN9IY11</accession>
<dbReference type="EMBL" id="JAYWIO010000001">
    <property type="protein sequence ID" value="KAK7287529.1"/>
    <property type="molecule type" value="Genomic_DNA"/>
</dbReference>
<name>A0AAN9IY11_CROPI</name>